<dbReference type="AlphaFoldDB" id="A0A4Y6PTV3"/>
<keyword evidence="4" id="KW-1185">Reference proteome</keyword>
<proteinExistence type="predicted"/>
<feature type="compositionally biased region" description="Basic residues" evidence="1">
    <location>
        <begin position="13"/>
        <end position="25"/>
    </location>
</feature>
<feature type="compositionally biased region" description="Basic and acidic residues" evidence="1">
    <location>
        <begin position="26"/>
        <end position="40"/>
    </location>
</feature>
<accession>A0A4Y6PTV3</accession>
<gene>
    <name evidence="3" type="ORF">FIV42_13715</name>
</gene>
<dbReference type="PANTHER" id="PTHR33171">
    <property type="entry name" value="LAR_N DOMAIN-CONTAINING PROTEIN"/>
    <property type="match status" value="1"/>
</dbReference>
<evidence type="ECO:0000313" key="3">
    <source>
        <dbReference type="EMBL" id="QDG51766.1"/>
    </source>
</evidence>
<dbReference type="Gene3D" id="3.90.226.30">
    <property type="match status" value="1"/>
</dbReference>
<dbReference type="OrthoDB" id="9770545at2"/>
<dbReference type="PANTHER" id="PTHR33171:SF17">
    <property type="entry name" value="LARA-LIKE N-TERMINAL DOMAIN-CONTAINING PROTEIN"/>
    <property type="match status" value="1"/>
</dbReference>
<evidence type="ECO:0000256" key="1">
    <source>
        <dbReference type="SAM" id="MobiDB-lite"/>
    </source>
</evidence>
<reference evidence="3 4" key="1">
    <citation type="submission" date="2019-06" db="EMBL/GenBank/DDBJ databases">
        <title>Persicimonas caeni gen. nov., sp. nov., a predatory bacterium isolated from solar saltern.</title>
        <authorList>
            <person name="Wang S."/>
        </authorList>
    </citation>
    <scope>NUCLEOTIDE SEQUENCE [LARGE SCALE GENOMIC DNA]</scope>
    <source>
        <strain evidence="3 4">YN101</strain>
    </source>
</reference>
<protein>
    <submittedName>
        <fullName evidence="3">DUF2088 domain-containing protein</fullName>
    </submittedName>
</protein>
<dbReference type="InterPro" id="IPR048068">
    <property type="entry name" value="LarA-like"/>
</dbReference>
<feature type="domain" description="LarA-like N-terminal" evidence="2">
    <location>
        <begin position="63"/>
        <end position="222"/>
    </location>
</feature>
<feature type="region of interest" description="Disordered" evidence="1">
    <location>
        <begin position="1"/>
        <end position="50"/>
    </location>
</feature>
<name>A0A4Y6PTV3_PERCE</name>
<evidence type="ECO:0000259" key="2">
    <source>
        <dbReference type="Pfam" id="PF09861"/>
    </source>
</evidence>
<sequence>MRRRGPRRERAPKAHRADRRRRRGHEGRGERAGRNRETLGEKASGGSVTPTNDAVIDALAAGFQAAFFRGKKVTVAVPDLTRPLDYDAVLSPLLALLDDAGAQVTLVVALGLHRPLSRTELLPLAEVAARYDARLVQHDALADDLVELEADVGADHDGWPALPARYSPAITNADRIICVGVVEPHQYAGFSGGAKTVSIGCASHATVSAMHGLEFLRDERTALGNVEDNPFQQALWELSHPLGPKWGLMIVPDGADACHAAQFGPLFAAFQSCVEVAQDVFFEDVDEPFDWLHLPVEGPKAVNFYQASRAVTYAALVDRPAVREGGLLILEAACPEGIGQGAGEQACAEAMMRGQEALMAELRGEREVQTRGGQQRAYVLARALEWCDVAVVGAPEMPELEAMGIAQYDSVDDVAAEGRGRVVEDVFHAVPRLK</sequence>
<dbReference type="Pfam" id="PF09861">
    <property type="entry name" value="Lar_N"/>
    <property type="match status" value="1"/>
</dbReference>
<organism evidence="3 4">
    <name type="scientific">Persicimonas caeni</name>
    <dbReference type="NCBI Taxonomy" id="2292766"/>
    <lineage>
        <taxon>Bacteria</taxon>
        <taxon>Deltaproteobacteria</taxon>
        <taxon>Bradymonadales</taxon>
        <taxon>Bradymonadaceae</taxon>
        <taxon>Persicimonas</taxon>
    </lineage>
</organism>
<dbReference type="Proteomes" id="UP000315995">
    <property type="component" value="Chromosome"/>
</dbReference>
<dbReference type="InterPro" id="IPR043166">
    <property type="entry name" value="LarA-like_C"/>
</dbReference>
<dbReference type="EMBL" id="CP041186">
    <property type="protein sequence ID" value="QDG51766.1"/>
    <property type="molecule type" value="Genomic_DNA"/>
</dbReference>
<dbReference type="InterPro" id="IPR018657">
    <property type="entry name" value="LarA-like_N"/>
</dbReference>
<evidence type="ECO:0000313" key="4">
    <source>
        <dbReference type="Proteomes" id="UP000315995"/>
    </source>
</evidence>
<dbReference type="Gene3D" id="3.40.50.11440">
    <property type="match status" value="1"/>
</dbReference>
<dbReference type="GO" id="GO:0050043">
    <property type="term" value="F:lactate racemase activity"/>
    <property type="evidence" value="ECO:0007669"/>
    <property type="project" value="InterPro"/>
</dbReference>
<accession>A0A5B8Y716</accession>